<evidence type="ECO:0000256" key="4">
    <source>
        <dbReference type="ARBA" id="ARBA00022827"/>
    </source>
</evidence>
<dbReference type="SUPFAM" id="SSF51905">
    <property type="entry name" value="FAD/NAD(P)-binding domain"/>
    <property type="match status" value="1"/>
</dbReference>
<keyword evidence="3" id="KW-0285">Flavoprotein</keyword>
<keyword evidence="8" id="KW-1185">Reference proteome</keyword>
<evidence type="ECO:0000256" key="5">
    <source>
        <dbReference type="ARBA" id="ARBA00023002"/>
    </source>
</evidence>
<organism evidence="7 8">
    <name type="scientific">Sphingobium psychrophilum</name>
    <dbReference type="NCBI Taxonomy" id="2728834"/>
    <lineage>
        <taxon>Bacteria</taxon>
        <taxon>Pseudomonadati</taxon>
        <taxon>Pseudomonadota</taxon>
        <taxon>Alphaproteobacteria</taxon>
        <taxon>Sphingomonadales</taxon>
        <taxon>Sphingomonadaceae</taxon>
        <taxon>Sphingobium</taxon>
    </lineage>
</organism>
<comment type="caution">
    <text evidence="7">The sequence shown here is derived from an EMBL/GenBank/DDBJ whole genome shotgun (WGS) entry which is preliminary data.</text>
</comment>
<evidence type="ECO:0000313" key="7">
    <source>
        <dbReference type="EMBL" id="NML12768.1"/>
    </source>
</evidence>
<evidence type="ECO:0000256" key="3">
    <source>
        <dbReference type="ARBA" id="ARBA00022630"/>
    </source>
</evidence>
<name>A0A7X9WZG4_9SPHN</name>
<sequence>MIADGLDGIECLGNHVCVVGAGPIGLALATRLAAGGERVLLLESGGTSADSKVQALAAADIVEPFRHDDMMVATSRQMGGTSNLWGARVLPYDPIDFEHRSWIGATWPIEYDDISPYFADAVAATASGAPVYSEPAPIELSARDGSFDATPLERWGNIQAAQHIHAAAIADSPNLIVRTHVTVTGTEFAEDGRLAALKLADSRSGATTRLPVKMVVLAAGGLETTRLLLAAQREAPARFGGMDGPLGRYYMGHVVGEISRIVFNEPAVAKNFDFRVDSHGSYVRRRIAPSGATQCEHKLLNCAFWPVVPQIGHAEHDSAILSMIWMVMRLGPVARLLIAEKLRLANLTPEDSPLWHHALNLVRGAPSAVLFGVDFLRKRYDKKTRMPGIFVRNPSGRYGLSYHSEQLPNPDSRVQLTSDCDRLGLPRLSIDLRFLPEDANSVVRTHVLLEQWLAKAKIARLDYTCPPTERAATVLAQARHGAHQIGIARMGTNSHEAVVDRDLFTFDCANLAVASTAVLPTSGQANPTMTGIMLGLRLADRLLRGTALSINTSKVNRGL</sequence>
<dbReference type="InterPro" id="IPR051473">
    <property type="entry name" value="P2Ox-like"/>
</dbReference>
<accession>A0A7X9WZG4</accession>
<dbReference type="InterPro" id="IPR007867">
    <property type="entry name" value="GMC_OxRtase_C"/>
</dbReference>
<keyword evidence="5" id="KW-0560">Oxidoreductase</keyword>
<dbReference type="Pfam" id="PF05199">
    <property type="entry name" value="GMC_oxred_C"/>
    <property type="match status" value="1"/>
</dbReference>
<dbReference type="PANTHER" id="PTHR42784">
    <property type="entry name" value="PYRANOSE 2-OXIDASE"/>
    <property type="match status" value="1"/>
</dbReference>
<comment type="cofactor">
    <cofactor evidence="1">
        <name>FAD</name>
        <dbReference type="ChEBI" id="CHEBI:57692"/>
    </cofactor>
</comment>
<keyword evidence="4" id="KW-0274">FAD</keyword>
<dbReference type="Proteomes" id="UP000519023">
    <property type="component" value="Unassembled WGS sequence"/>
</dbReference>
<dbReference type="InterPro" id="IPR036188">
    <property type="entry name" value="FAD/NAD-bd_sf"/>
</dbReference>
<dbReference type="GO" id="GO:0016614">
    <property type="term" value="F:oxidoreductase activity, acting on CH-OH group of donors"/>
    <property type="evidence" value="ECO:0007669"/>
    <property type="project" value="InterPro"/>
</dbReference>
<dbReference type="AlphaFoldDB" id="A0A7X9WZG4"/>
<dbReference type="RefSeq" id="WP_169575113.1">
    <property type="nucleotide sequence ID" value="NZ_JABBFV010000026.1"/>
</dbReference>
<comment type="similarity">
    <text evidence="2">Belongs to the GMC oxidoreductase family.</text>
</comment>
<feature type="domain" description="Glucose-methanol-choline oxidoreductase C-terminal" evidence="6">
    <location>
        <begin position="408"/>
        <end position="535"/>
    </location>
</feature>
<reference evidence="7 8" key="1">
    <citation type="submission" date="2020-04" db="EMBL/GenBank/DDBJ databases">
        <title>Sphingobium sp. AR-3-1 isolated from Arctic soil.</title>
        <authorList>
            <person name="Dahal R.H."/>
            <person name="Chaudhary D.K."/>
        </authorList>
    </citation>
    <scope>NUCLEOTIDE SEQUENCE [LARGE SCALE GENOMIC DNA]</scope>
    <source>
        <strain evidence="7 8">AR-3-1</strain>
    </source>
</reference>
<dbReference type="EMBL" id="JABBFV010000026">
    <property type="protein sequence ID" value="NML12768.1"/>
    <property type="molecule type" value="Genomic_DNA"/>
</dbReference>
<proteinExistence type="inferred from homology"/>
<evidence type="ECO:0000313" key="8">
    <source>
        <dbReference type="Proteomes" id="UP000519023"/>
    </source>
</evidence>
<protein>
    <submittedName>
        <fullName evidence="7">GMC family oxidoreductase</fullName>
    </submittedName>
</protein>
<evidence type="ECO:0000256" key="2">
    <source>
        <dbReference type="ARBA" id="ARBA00010790"/>
    </source>
</evidence>
<gene>
    <name evidence="7" type="ORF">HHL08_21975</name>
</gene>
<evidence type="ECO:0000256" key="1">
    <source>
        <dbReference type="ARBA" id="ARBA00001974"/>
    </source>
</evidence>
<dbReference type="PANTHER" id="PTHR42784:SF1">
    <property type="entry name" value="PYRANOSE 2-OXIDASE"/>
    <property type="match status" value="1"/>
</dbReference>
<evidence type="ECO:0000259" key="6">
    <source>
        <dbReference type="Pfam" id="PF05199"/>
    </source>
</evidence>
<dbReference type="Gene3D" id="3.50.50.60">
    <property type="entry name" value="FAD/NAD(P)-binding domain"/>
    <property type="match status" value="2"/>
</dbReference>